<reference evidence="1 2" key="1">
    <citation type="submission" date="2019-04" db="EMBL/GenBank/DDBJ databases">
        <title>Lewinella litorea sp. nov., isolated from a marine sand.</title>
        <authorList>
            <person name="Yoon J.-H."/>
        </authorList>
    </citation>
    <scope>NUCLEOTIDE SEQUENCE [LARGE SCALE GENOMIC DNA]</scope>
    <source>
        <strain evidence="1 2">HSMS-39</strain>
    </source>
</reference>
<dbReference type="Proteomes" id="UP000308528">
    <property type="component" value="Unassembled WGS sequence"/>
</dbReference>
<gene>
    <name evidence="1" type="ORF">E4021_08855</name>
</gene>
<evidence type="ECO:0000313" key="1">
    <source>
        <dbReference type="EMBL" id="THH39716.1"/>
    </source>
</evidence>
<accession>A0A4S4NIW1</accession>
<proteinExistence type="predicted"/>
<protein>
    <recommendedName>
        <fullName evidence="3">DUF4157 domain-containing protein</fullName>
    </recommendedName>
</protein>
<evidence type="ECO:0000313" key="2">
    <source>
        <dbReference type="Proteomes" id="UP000308528"/>
    </source>
</evidence>
<organism evidence="1 2">
    <name type="scientific">Neolewinella litorea</name>
    <dbReference type="NCBI Taxonomy" id="2562452"/>
    <lineage>
        <taxon>Bacteria</taxon>
        <taxon>Pseudomonadati</taxon>
        <taxon>Bacteroidota</taxon>
        <taxon>Saprospiria</taxon>
        <taxon>Saprospirales</taxon>
        <taxon>Lewinellaceae</taxon>
        <taxon>Neolewinella</taxon>
    </lineage>
</organism>
<keyword evidence="2" id="KW-1185">Reference proteome</keyword>
<dbReference type="RefSeq" id="WP_136458487.1">
    <property type="nucleotide sequence ID" value="NZ_SRSF01000003.1"/>
</dbReference>
<dbReference type="EMBL" id="SRSF01000003">
    <property type="protein sequence ID" value="THH39716.1"/>
    <property type="molecule type" value="Genomic_DNA"/>
</dbReference>
<dbReference type="AlphaFoldDB" id="A0A4S4NIW1"/>
<name>A0A4S4NIW1_9BACT</name>
<evidence type="ECO:0008006" key="3">
    <source>
        <dbReference type="Google" id="ProtNLM"/>
    </source>
</evidence>
<comment type="caution">
    <text evidence="1">The sequence shown here is derived from an EMBL/GenBank/DDBJ whole genome shotgun (WGS) entry which is preliminary data.</text>
</comment>
<sequence>MLLLDRLFSLARLRWRRLVGPLPPTVVNTGGADRVFQVLDLLFVFDLYEALTNWLTPGLRRLSTREIRLLRPIFGESVPYQRIRIDERAHLGPRRYRFLYVSFHTINGWGPCSDPTLVHEVVHVWQYVHFGAIYIPRALAAQRTAAGYDYGGPSGLQAARSLEDFNYEQMADVIEDAFRLANGYPAQWIGGRTAEALPNYYRFMYDLRARVLPAAYR</sequence>
<dbReference type="OrthoDB" id="4317910at2"/>